<organism evidence="1">
    <name type="scientific">Ixodes ricinus</name>
    <name type="common">Common tick</name>
    <name type="synonym">Acarus ricinus</name>
    <dbReference type="NCBI Taxonomy" id="34613"/>
    <lineage>
        <taxon>Eukaryota</taxon>
        <taxon>Metazoa</taxon>
        <taxon>Ecdysozoa</taxon>
        <taxon>Arthropoda</taxon>
        <taxon>Chelicerata</taxon>
        <taxon>Arachnida</taxon>
        <taxon>Acari</taxon>
        <taxon>Parasitiformes</taxon>
        <taxon>Ixodida</taxon>
        <taxon>Ixodoidea</taxon>
        <taxon>Ixodidae</taxon>
        <taxon>Ixodinae</taxon>
        <taxon>Ixodes</taxon>
    </lineage>
</organism>
<accession>A0A6B0UA79</accession>
<name>A0A6B0UA79_IXORI</name>
<dbReference type="EMBL" id="GIFC01000840">
    <property type="protein sequence ID" value="MXU82923.1"/>
    <property type="molecule type" value="Transcribed_RNA"/>
</dbReference>
<sequence>MSSAGMSCLVCITCATWSENMSNSFMSLGMPGPSSFIAYDANLSIREMMMFLTFTCCRSSAQALRKLLRVCK</sequence>
<protein>
    <submittedName>
        <fullName evidence="1">Putative secreted protein</fullName>
    </submittedName>
</protein>
<proteinExistence type="predicted"/>
<dbReference type="AlphaFoldDB" id="A0A6B0UA79"/>
<evidence type="ECO:0000313" key="1">
    <source>
        <dbReference type="EMBL" id="MXU82923.1"/>
    </source>
</evidence>
<reference evidence="1" key="1">
    <citation type="submission" date="2019-12" db="EMBL/GenBank/DDBJ databases">
        <title>An insight into the sialome of adult female Ixodes ricinus ticks feeding for 6 days.</title>
        <authorList>
            <person name="Perner J."/>
            <person name="Ribeiro J.M.C."/>
        </authorList>
    </citation>
    <scope>NUCLEOTIDE SEQUENCE</scope>
    <source>
        <strain evidence="1">Semi-engorged</strain>
        <tissue evidence="1">Salivary glands</tissue>
    </source>
</reference>